<sequence>MILHSIVFPTARFARAVNSCRAGSRRLGHGIYPEIGSLVVFGWSFIWRSQCHDLRQYFGGAREF</sequence>
<gene>
    <name evidence="1" type="ORF">X798_08015</name>
</gene>
<reference evidence="1 2" key="1">
    <citation type="submission" date="2015-12" db="EMBL/GenBank/DDBJ databases">
        <title>Draft genome of the nematode, Onchocerca flexuosa.</title>
        <authorList>
            <person name="Mitreva M."/>
        </authorList>
    </citation>
    <scope>NUCLEOTIDE SEQUENCE [LARGE SCALE GENOMIC DNA]</scope>
    <source>
        <strain evidence="1">Red Deer</strain>
    </source>
</reference>
<dbReference type="AlphaFoldDB" id="A0A238BIE4"/>
<dbReference type="EMBL" id="KZ271547">
    <property type="protein sequence ID" value="OZC05022.1"/>
    <property type="molecule type" value="Genomic_DNA"/>
</dbReference>
<accession>A0A238BIE4</accession>
<dbReference type="Proteomes" id="UP000242913">
    <property type="component" value="Unassembled WGS sequence"/>
</dbReference>
<protein>
    <submittedName>
        <fullName evidence="1">Uncharacterized protein</fullName>
    </submittedName>
</protein>
<keyword evidence="2" id="KW-1185">Reference proteome</keyword>
<organism evidence="1 2">
    <name type="scientific">Onchocerca flexuosa</name>
    <dbReference type="NCBI Taxonomy" id="387005"/>
    <lineage>
        <taxon>Eukaryota</taxon>
        <taxon>Metazoa</taxon>
        <taxon>Ecdysozoa</taxon>
        <taxon>Nematoda</taxon>
        <taxon>Chromadorea</taxon>
        <taxon>Rhabditida</taxon>
        <taxon>Spirurina</taxon>
        <taxon>Spiruromorpha</taxon>
        <taxon>Filarioidea</taxon>
        <taxon>Onchocercidae</taxon>
        <taxon>Onchocerca</taxon>
    </lineage>
</organism>
<name>A0A238BIE4_9BILA</name>
<proteinExistence type="predicted"/>
<evidence type="ECO:0000313" key="1">
    <source>
        <dbReference type="EMBL" id="OZC05022.1"/>
    </source>
</evidence>
<evidence type="ECO:0000313" key="2">
    <source>
        <dbReference type="Proteomes" id="UP000242913"/>
    </source>
</evidence>